<dbReference type="VEuPathDB" id="TriTrypDB:LdBPK_240460.1"/>
<dbReference type="RefSeq" id="XP_003861136.1">
    <property type="nucleotide sequence ID" value="XM_003861088.1"/>
</dbReference>
<dbReference type="EMBL" id="FR799611">
    <property type="protein sequence ID" value="CBZ34434.1"/>
    <property type="molecule type" value="Genomic_DNA"/>
</dbReference>
<reference evidence="3" key="2">
    <citation type="submission" date="2011-02" db="EMBL/GenBank/DDBJ databases">
        <title>Whole genome sequencing of Leishmania donovani clinical lines reveals dynamic variation related to drug resistance.</title>
        <authorList>
            <person name="Downing T."/>
            <person name="Imamura H."/>
            <person name="Sanders M."/>
            <person name="Decuypere S."/>
            <person name="Hertz-Fowler C."/>
            <person name="Clark T.G."/>
            <person name="Rijal S."/>
            <person name="Sundar S."/>
            <person name="Quail M.A."/>
            <person name="De Doncker S."/>
            <person name="Maes I."/>
            <person name="Vanaerschot M."/>
            <person name="Stark O."/>
            <person name="Schonian G."/>
            <person name="Dujardin J.C."/>
            <person name="Berriman M."/>
        </authorList>
    </citation>
    <scope>NUCLEOTIDE SEQUENCE [LARGE SCALE GENOMIC DNA]</scope>
    <source>
        <strain evidence="3">BPK282A1</strain>
    </source>
</reference>
<dbReference type="Proteomes" id="UP000008980">
    <property type="component" value="Chromosome 24"/>
</dbReference>
<dbReference type="KEGG" id="ldo:LDBPK_240460"/>
<evidence type="ECO:0000313" key="2">
    <source>
        <dbReference type="EMBL" id="CBZ34434.1"/>
    </source>
</evidence>
<dbReference type="AlphaFoldDB" id="E9BGQ8"/>
<accession>E9BGQ8</accession>
<keyword evidence="1 2" id="KW-0812">Transmembrane</keyword>
<dbReference type="GeneID" id="13390822"/>
<evidence type="ECO:0000256" key="1">
    <source>
        <dbReference type="SAM" id="Phobius"/>
    </source>
</evidence>
<organism evidence="2 3">
    <name type="scientific">Leishmania donovani</name>
    <dbReference type="NCBI Taxonomy" id="5661"/>
    <lineage>
        <taxon>Eukaryota</taxon>
        <taxon>Discoba</taxon>
        <taxon>Euglenozoa</taxon>
        <taxon>Kinetoplastea</taxon>
        <taxon>Metakinetoplastina</taxon>
        <taxon>Trypanosomatida</taxon>
        <taxon>Trypanosomatidae</taxon>
        <taxon>Leishmaniinae</taxon>
        <taxon>Leishmania</taxon>
    </lineage>
</organism>
<protein>
    <submittedName>
        <fullName evidence="2">Hypothetical predicted transmembrane protein</fullName>
    </submittedName>
</protein>
<keyword evidence="1" id="KW-1133">Transmembrane helix</keyword>
<sequence>MTAATAKFLYVRNPALCCFLILTGAVVLFIWARIHKWHQRARMAARSRMKDVRHVLQMCRRRPRSWNRIAEAVAVMLYNSWPLNATVFSALLTVHCVMLGIERLHTYRNGPRNLQLWTYQETHFDLTSMGPSLVSPVHDPRSLSPYGPRSDRTLAHFCGRPTASSYDGYTGAPHAAYMHHDVERDRYVVRTFGRGGMRVDERRRSGVGRSTYEAFCAAPRSVQRGTPLA</sequence>
<feature type="non-terminal residue" evidence="2">
    <location>
        <position position="229"/>
    </location>
</feature>
<keyword evidence="1" id="KW-0472">Membrane</keyword>
<gene>
    <name evidence="2" type="ORF">LDBPK_240460</name>
</gene>
<reference evidence="2 3" key="1">
    <citation type="journal article" date="2011" name="Genome Res.">
        <title>Whole genome sequencing of multiple Leishmania donovani clinical isolates provides insights into population structure and mechanisms of drug resistance.</title>
        <authorList>
            <person name="Downing T."/>
            <person name="Imamura H."/>
            <person name="Decuypere S."/>
            <person name="Clark T.G."/>
            <person name="Coombs G.H."/>
            <person name="Cotton J.A."/>
            <person name="Hilley J.D."/>
            <person name="de Doncker S."/>
            <person name="Maes I."/>
            <person name="Mottram J.C."/>
            <person name="Quail M.A."/>
            <person name="Rijal S."/>
            <person name="Sanders M."/>
            <person name="Schonian G."/>
            <person name="Stark O."/>
            <person name="Sundar S."/>
            <person name="Vanaerschot M."/>
            <person name="Hertz-Fowler C."/>
            <person name="Dujardin J.C."/>
            <person name="Berriman M."/>
        </authorList>
    </citation>
    <scope>NUCLEOTIDE SEQUENCE [LARGE SCALE GENOMIC DNA]</scope>
    <source>
        <strain evidence="2 3">BPK282A1</strain>
    </source>
</reference>
<name>E9BGQ8_LEIDO</name>
<dbReference type="PhylomeDB" id="E9BGQ8"/>
<feature type="transmembrane region" description="Helical" evidence="1">
    <location>
        <begin position="12"/>
        <end position="32"/>
    </location>
</feature>
<proteinExistence type="predicted"/>
<evidence type="ECO:0000313" key="3">
    <source>
        <dbReference type="Proteomes" id="UP000008980"/>
    </source>
</evidence>